<feature type="compositionally biased region" description="Low complexity" evidence="1">
    <location>
        <begin position="35"/>
        <end position="48"/>
    </location>
</feature>
<proteinExistence type="predicted"/>
<gene>
    <name evidence="2" type="ORF">BN1708_008171</name>
</gene>
<accession>A0A0G4N1L2</accession>
<keyword evidence="3" id="KW-1185">Reference proteome</keyword>
<evidence type="ECO:0000256" key="1">
    <source>
        <dbReference type="SAM" id="MobiDB-lite"/>
    </source>
</evidence>
<evidence type="ECO:0000313" key="2">
    <source>
        <dbReference type="EMBL" id="CRK40240.1"/>
    </source>
</evidence>
<dbReference type="AlphaFoldDB" id="A0A0G4N1L2"/>
<sequence length="54" mass="6209">MSPRSRQRLQTRARWPAPRSRSCTSRCHQARRQRPPSSCADSPSSSSRRASRAR</sequence>
<feature type="compositionally biased region" description="Basic residues" evidence="1">
    <location>
        <begin position="1"/>
        <end position="11"/>
    </location>
</feature>
<feature type="region of interest" description="Disordered" evidence="1">
    <location>
        <begin position="1"/>
        <end position="54"/>
    </location>
</feature>
<name>A0A0G4N1L2_VERLO</name>
<evidence type="ECO:0000313" key="3">
    <source>
        <dbReference type="Proteomes" id="UP000044602"/>
    </source>
</evidence>
<organism evidence="2 3">
    <name type="scientific">Verticillium longisporum</name>
    <name type="common">Verticillium dahliae var. longisporum</name>
    <dbReference type="NCBI Taxonomy" id="100787"/>
    <lineage>
        <taxon>Eukaryota</taxon>
        <taxon>Fungi</taxon>
        <taxon>Dikarya</taxon>
        <taxon>Ascomycota</taxon>
        <taxon>Pezizomycotina</taxon>
        <taxon>Sordariomycetes</taxon>
        <taxon>Hypocreomycetidae</taxon>
        <taxon>Glomerellales</taxon>
        <taxon>Plectosphaerellaceae</taxon>
        <taxon>Verticillium</taxon>
    </lineage>
</organism>
<dbReference type="Proteomes" id="UP000044602">
    <property type="component" value="Unassembled WGS sequence"/>
</dbReference>
<dbReference type="EMBL" id="CVQH01026194">
    <property type="protein sequence ID" value="CRK40240.1"/>
    <property type="molecule type" value="Genomic_DNA"/>
</dbReference>
<protein>
    <submittedName>
        <fullName evidence="2">Uncharacterized protein</fullName>
    </submittedName>
</protein>
<reference evidence="2 3" key="1">
    <citation type="submission" date="2015-05" db="EMBL/GenBank/DDBJ databases">
        <authorList>
            <person name="Wang D.B."/>
            <person name="Wang M."/>
        </authorList>
    </citation>
    <scope>NUCLEOTIDE SEQUENCE [LARGE SCALE GENOMIC DNA]</scope>
    <source>
        <strain evidence="2">VL1</strain>
    </source>
</reference>